<dbReference type="HOGENOM" id="CLU_1703431_0_0_6"/>
<dbReference type="InterPro" id="IPR011058">
    <property type="entry name" value="Cyanovirin-N"/>
</dbReference>
<sequence length="154" mass="16713">MDLCLLKTEGLIMPKAIRAGFVSMVSVAMLVGTMSVRAEMPASSYQKTCKEVKVEGDMLKASCEKMDKTSMDTSITINGLANLDGVLTYETKCPMDSTPPGSFSKTCKDMSIEKDGVTLKGECQKKDQSWMAASIAISNIANMDGQLKYEPCKK</sequence>
<dbReference type="SMART" id="SM01111">
    <property type="entry name" value="CVNH"/>
    <property type="match status" value="1"/>
</dbReference>
<dbReference type="EMBL" id="AP014633">
    <property type="protein sequence ID" value="BAP56818.1"/>
    <property type="molecule type" value="Genomic_DNA"/>
</dbReference>
<dbReference type="SUPFAM" id="SSF51322">
    <property type="entry name" value="Cyanovirin-N"/>
    <property type="match status" value="1"/>
</dbReference>
<gene>
    <name evidence="2" type="ORF">THII_2521</name>
    <name evidence="3" type="ORF">THII_2573</name>
</gene>
<accession>A0A090ANE2</accession>
<organism evidence="3 4">
    <name type="scientific">Thioploca ingrica</name>
    <dbReference type="NCBI Taxonomy" id="40754"/>
    <lineage>
        <taxon>Bacteria</taxon>
        <taxon>Pseudomonadati</taxon>
        <taxon>Pseudomonadota</taxon>
        <taxon>Gammaproteobacteria</taxon>
        <taxon>Thiotrichales</taxon>
        <taxon>Thiotrichaceae</taxon>
        <taxon>Thioploca</taxon>
    </lineage>
</organism>
<dbReference type="AlphaFoldDB" id="A0A090ANE2"/>
<evidence type="ECO:0000313" key="3">
    <source>
        <dbReference type="EMBL" id="BAP56870.1"/>
    </source>
</evidence>
<evidence type="ECO:0000259" key="1">
    <source>
        <dbReference type="SMART" id="SM01111"/>
    </source>
</evidence>
<reference evidence="3 4" key="1">
    <citation type="journal article" date="2014" name="ISME J.">
        <title>Ecophysiology of Thioploca ingrica as revealed by the complete genome sequence supplemented with proteomic evidence.</title>
        <authorList>
            <person name="Kojima H."/>
            <person name="Ogura Y."/>
            <person name="Yamamoto N."/>
            <person name="Togashi T."/>
            <person name="Mori H."/>
            <person name="Watanabe T."/>
            <person name="Nemoto F."/>
            <person name="Kurokawa K."/>
            <person name="Hayashi T."/>
            <person name="Fukui M."/>
        </authorList>
    </citation>
    <scope>NUCLEOTIDE SEQUENCE [LARGE SCALE GENOMIC DNA]</scope>
</reference>
<dbReference type="KEGG" id="tig:THII_2573"/>
<dbReference type="InterPro" id="IPR036673">
    <property type="entry name" value="Cyanovirin-N_sf"/>
</dbReference>
<proteinExistence type="predicted"/>
<evidence type="ECO:0000313" key="4">
    <source>
        <dbReference type="Proteomes" id="UP000031623"/>
    </source>
</evidence>
<keyword evidence="4" id="KW-1185">Reference proteome</keyword>
<name>A0A090ANE2_9GAMM</name>
<dbReference type="KEGG" id="tig:THII_2521"/>
<evidence type="ECO:0000313" key="2">
    <source>
        <dbReference type="EMBL" id="BAP56818.1"/>
    </source>
</evidence>
<feature type="domain" description="Cyanovirin-N" evidence="1">
    <location>
        <begin position="44"/>
        <end position="149"/>
    </location>
</feature>
<protein>
    <recommendedName>
        <fullName evidence="1">Cyanovirin-N domain-containing protein</fullName>
    </recommendedName>
</protein>
<dbReference type="Proteomes" id="UP000031623">
    <property type="component" value="Chromosome"/>
</dbReference>
<dbReference type="Pfam" id="PF08881">
    <property type="entry name" value="CVNH"/>
    <property type="match status" value="1"/>
</dbReference>
<dbReference type="EMBL" id="AP014633">
    <property type="protein sequence ID" value="BAP56870.1"/>
    <property type="molecule type" value="Genomic_DNA"/>
</dbReference>
<dbReference type="Gene3D" id="2.30.60.10">
    <property type="entry name" value="Cyanovirin-N"/>
    <property type="match status" value="1"/>
</dbReference>